<evidence type="ECO:0000313" key="6">
    <source>
        <dbReference type="EMBL" id="SDF55685.1"/>
    </source>
</evidence>
<organism evidence="6 7">
    <name type="scientific">Salipiger thiooxidans</name>
    <dbReference type="NCBI Taxonomy" id="282683"/>
    <lineage>
        <taxon>Bacteria</taxon>
        <taxon>Pseudomonadati</taxon>
        <taxon>Pseudomonadota</taxon>
        <taxon>Alphaproteobacteria</taxon>
        <taxon>Rhodobacterales</taxon>
        <taxon>Roseobacteraceae</taxon>
        <taxon>Salipiger</taxon>
    </lineage>
</organism>
<evidence type="ECO:0000256" key="2">
    <source>
        <dbReference type="ARBA" id="ARBA00022723"/>
    </source>
</evidence>
<dbReference type="InterPro" id="IPR015797">
    <property type="entry name" value="NUDIX_hydrolase-like_dom_sf"/>
</dbReference>
<dbReference type="PANTHER" id="PTHR12629:SF0">
    <property type="entry name" value="DIPHOSPHOINOSITOL-POLYPHOSPHATE DIPHOSPHATASE"/>
    <property type="match status" value="1"/>
</dbReference>
<name>A0A1G7M1K8_9RHOB</name>
<dbReference type="GO" id="GO:0034431">
    <property type="term" value="F:bis(5'-adenosyl)-hexaphosphatase activity"/>
    <property type="evidence" value="ECO:0007669"/>
    <property type="project" value="TreeGrafter"/>
</dbReference>
<keyword evidence="4" id="KW-0460">Magnesium</keyword>
<dbReference type="InterPro" id="IPR047198">
    <property type="entry name" value="DDP-like_NUDIX"/>
</dbReference>
<dbReference type="OrthoDB" id="7066910at2"/>
<proteinExistence type="predicted"/>
<dbReference type="STRING" id="282683.SAMN04488105_1296"/>
<comment type="cofactor">
    <cofactor evidence="1">
        <name>Mg(2+)</name>
        <dbReference type="ChEBI" id="CHEBI:18420"/>
    </cofactor>
</comment>
<dbReference type="InterPro" id="IPR000086">
    <property type="entry name" value="NUDIX_hydrolase_dom"/>
</dbReference>
<dbReference type="GO" id="GO:0071543">
    <property type="term" value="P:diphosphoinositol polyphosphate metabolic process"/>
    <property type="evidence" value="ECO:0007669"/>
    <property type="project" value="TreeGrafter"/>
</dbReference>
<keyword evidence="2" id="KW-0479">Metal-binding</keyword>
<evidence type="ECO:0000259" key="5">
    <source>
        <dbReference type="PROSITE" id="PS51462"/>
    </source>
</evidence>
<dbReference type="GO" id="GO:0005737">
    <property type="term" value="C:cytoplasm"/>
    <property type="evidence" value="ECO:0007669"/>
    <property type="project" value="TreeGrafter"/>
</dbReference>
<keyword evidence="7" id="KW-1185">Reference proteome</keyword>
<evidence type="ECO:0000256" key="3">
    <source>
        <dbReference type="ARBA" id="ARBA00022801"/>
    </source>
</evidence>
<dbReference type="GO" id="GO:0034432">
    <property type="term" value="F:bis(5'-adenosyl)-pentaphosphatase activity"/>
    <property type="evidence" value="ECO:0007669"/>
    <property type="project" value="TreeGrafter"/>
</dbReference>
<dbReference type="GO" id="GO:0000298">
    <property type="term" value="F:endopolyphosphatase activity"/>
    <property type="evidence" value="ECO:0007669"/>
    <property type="project" value="TreeGrafter"/>
</dbReference>
<dbReference type="GO" id="GO:1901907">
    <property type="term" value="P:diadenosine pentaphosphate catabolic process"/>
    <property type="evidence" value="ECO:0007669"/>
    <property type="project" value="TreeGrafter"/>
</dbReference>
<dbReference type="GO" id="GO:0008486">
    <property type="term" value="F:diphosphoinositol-polyphosphate diphosphatase activity"/>
    <property type="evidence" value="ECO:0007669"/>
    <property type="project" value="TreeGrafter"/>
</dbReference>
<dbReference type="Gene3D" id="3.90.79.10">
    <property type="entry name" value="Nucleoside Triphosphate Pyrophosphohydrolase"/>
    <property type="match status" value="1"/>
</dbReference>
<reference evidence="7" key="1">
    <citation type="submission" date="2016-10" db="EMBL/GenBank/DDBJ databases">
        <authorList>
            <person name="Varghese N."/>
            <person name="Submissions S."/>
        </authorList>
    </citation>
    <scope>NUCLEOTIDE SEQUENCE [LARGE SCALE GENOMIC DNA]</scope>
    <source>
        <strain evidence="7">DSM 10146</strain>
    </source>
</reference>
<dbReference type="PROSITE" id="PS51462">
    <property type="entry name" value="NUDIX"/>
    <property type="match status" value="1"/>
</dbReference>
<dbReference type="GO" id="GO:1901909">
    <property type="term" value="P:diadenosine hexaphosphate catabolic process"/>
    <property type="evidence" value="ECO:0007669"/>
    <property type="project" value="TreeGrafter"/>
</dbReference>
<evidence type="ECO:0000256" key="1">
    <source>
        <dbReference type="ARBA" id="ARBA00001946"/>
    </source>
</evidence>
<dbReference type="Proteomes" id="UP000198994">
    <property type="component" value="Unassembled WGS sequence"/>
</dbReference>
<dbReference type="GO" id="GO:0046872">
    <property type="term" value="F:metal ion binding"/>
    <property type="evidence" value="ECO:0007669"/>
    <property type="project" value="UniProtKB-KW"/>
</dbReference>
<feature type="domain" description="Nudix hydrolase" evidence="5">
    <location>
        <begin position="3"/>
        <end position="136"/>
    </location>
</feature>
<dbReference type="AlphaFoldDB" id="A0A1G7M1K8"/>
<protein>
    <submittedName>
        <fullName evidence="6">8-oxo-dGTP pyrophosphatase MutT, NUDIX family</fullName>
    </submittedName>
</protein>
<dbReference type="GO" id="GO:1901911">
    <property type="term" value="P:adenosine 5'-(hexahydrogen pentaphosphate) catabolic process"/>
    <property type="evidence" value="ECO:0007669"/>
    <property type="project" value="TreeGrafter"/>
</dbReference>
<gene>
    <name evidence="6" type="ORF">SAMN04488105_1296</name>
</gene>
<dbReference type="CDD" id="cd04666">
    <property type="entry name" value="NUDIX_DIPP2_like_Nudt4"/>
    <property type="match status" value="1"/>
</dbReference>
<sequence length="152" mass="17628">MSSYGEQIAALPIHWDKKGNLKVLMVTSRDTGRWVMPKGWEMNGRKPWDAAAIEAVEEAGAVGYISREAIGSFVYDKRLDDGSVMPCRVQVYPMIVEKLKRSWKERHERKRKWFSPKGAAKRVHEPELSKLLTSLSDRPRRQPILRQLLRRV</sequence>
<dbReference type="SUPFAM" id="SSF55811">
    <property type="entry name" value="Nudix"/>
    <property type="match status" value="1"/>
</dbReference>
<evidence type="ECO:0000256" key="4">
    <source>
        <dbReference type="ARBA" id="ARBA00022842"/>
    </source>
</evidence>
<accession>A0A1G7M1K8</accession>
<evidence type="ECO:0000313" key="7">
    <source>
        <dbReference type="Proteomes" id="UP000198994"/>
    </source>
</evidence>
<keyword evidence="3" id="KW-0378">Hydrolase</keyword>
<dbReference type="RefSeq" id="WP_089963991.1">
    <property type="nucleotide sequence ID" value="NZ_FNAV01000029.1"/>
</dbReference>
<dbReference type="PANTHER" id="PTHR12629">
    <property type="entry name" value="DIPHOSPHOINOSITOL POLYPHOSPHATE PHOSPHOHYDROLASE"/>
    <property type="match status" value="1"/>
</dbReference>
<dbReference type="EMBL" id="FNAV01000029">
    <property type="protein sequence ID" value="SDF55685.1"/>
    <property type="molecule type" value="Genomic_DNA"/>
</dbReference>